<dbReference type="RefSeq" id="XP_007672775.1">
    <property type="nucleotide sequence ID" value="XM_007674585.1"/>
</dbReference>
<evidence type="ECO:0000256" key="1">
    <source>
        <dbReference type="ARBA" id="ARBA00022630"/>
    </source>
</evidence>
<evidence type="ECO:0008006" key="6">
    <source>
        <dbReference type="Google" id="ProtNLM"/>
    </source>
</evidence>
<dbReference type="OrthoDB" id="66881at2759"/>
<protein>
    <recommendedName>
        <fullName evidence="6">Amine oxidase domain-containing protein</fullName>
    </recommendedName>
</protein>
<dbReference type="GO" id="GO:0016491">
    <property type="term" value="F:oxidoreductase activity"/>
    <property type="evidence" value="ECO:0007669"/>
    <property type="project" value="UniProtKB-KW"/>
</dbReference>
<dbReference type="Pfam" id="PF13450">
    <property type="entry name" value="NAD_binding_8"/>
    <property type="match status" value="1"/>
</dbReference>
<dbReference type="InterPro" id="IPR036188">
    <property type="entry name" value="FAD/NAD-bd_sf"/>
</dbReference>
<dbReference type="Proteomes" id="UP000011761">
    <property type="component" value="Unassembled WGS sequence"/>
</dbReference>
<dbReference type="GeneID" id="19107450"/>
<keyword evidence="1" id="KW-0285">Flavoprotein</keyword>
<dbReference type="AlphaFoldDB" id="M2NLB4"/>
<dbReference type="EMBL" id="KB445551">
    <property type="protein sequence ID" value="EMD00275.1"/>
    <property type="molecule type" value="Genomic_DNA"/>
</dbReference>
<proteinExistence type="predicted"/>
<evidence type="ECO:0000256" key="3">
    <source>
        <dbReference type="ARBA" id="ARBA00023002"/>
    </source>
</evidence>
<sequence length="96" mass="10556">MAGIGGGLAGLAVANYLLAKGLKVTLFESKNAAGGVQNTDQTDHRPGLVCNYRETNVPQSLMTFSDFQWPEGTSLFSKNITVKQYMQQYANQHMRE</sequence>
<reference evidence="4 5" key="1">
    <citation type="journal article" date="2012" name="PLoS Pathog.">
        <title>Diverse lifestyles and strategies of plant pathogenesis encoded in the genomes of eighteen Dothideomycetes fungi.</title>
        <authorList>
            <person name="Ohm R.A."/>
            <person name="Feau N."/>
            <person name="Henrissat B."/>
            <person name="Schoch C.L."/>
            <person name="Horwitz B.A."/>
            <person name="Barry K.W."/>
            <person name="Condon B.J."/>
            <person name="Copeland A.C."/>
            <person name="Dhillon B."/>
            <person name="Glaser F."/>
            <person name="Hesse C.N."/>
            <person name="Kosti I."/>
            <person name="LaButti K."/>
            <person name="Lindquist E.A."/>
            <person name="Lucas S."/>
            <person name="Salamov A.A."/>
            <person name="Bradshaw R.E."/>
            <person name="Ciuffetti L."/>
            <person name="Hamelin R.C."/>
            <person name="Kema G.H.J."/>
            <person name="Lawrence C."/>
            <person name="Scott J.A."/>
            <person name="Spatafora J.W."/>
            <person name="Turgeon B.G."/>
            <person name="de Wit P.J.G.M."/>
            <person name="Zhong S."/>
            <person name="Goodwin S.B."/>
            <person name="Grigoriev I.V."/>
        </authorList>
    </citation>
    <scope>NUCLEOTIDE SEQUENCE [LARGE SCALE GENOMIC DNA]</scope>
    <source>
        <strain evidence="4 5">UAMH 10762</strain>
    </source>
</reference>
<accession>M2NLB4</accession>
<keyword evidence="5" id="KW-1185">Reference proteome</keyword>
<dbReference type="KEGG" id="bcom:BAUCODRAFT_119819"/>
<dbReference type="HOGENOM" id="CLU_2359380_0_0_1"/>
<dbReference type="Gene3D" id="3.50.50.60">
    <property type="entry name" value="FAD/NAD(P)-binding domain"/>
    <property type="match status" value="1"/>
</dbReference>
<dbReference type="SUPFAM" id="SSF51905">
    <property type="entry name" value="FAD/NAD(P)-binding domain"/>
    <property type="match status" value="1"/>
</dbReference>
<keyword evidence="3" id="KW-0560">Oxidoreductase</keyword>
<gene>
    <name evidence="4" type="ORF">BAUCODRAFT_119819</name>
</gene>
<dbReference type="PANTHER" id="PTHR23023">
    <property type="entry name" value="DIMETHYLANILINE MONOOXYGENASE"/>
    <property type="match status" value="1"/>
</dbReference>
<dbReference type="InterPro" id="IPR050346">
    <property type="entry name" value="FMO-like"/>
</dbReference>
<organism evidence="4 5">
    <name type="scientific">Baudoinia panamericana (strain UAMH 10762)</name>
    <name type="common">Angels' share fungus</name>
    <name type="synonym">Baudoinia compniacensis (strain UAMH 10762)</name>
    <dbReference type="NCBI Taxonomy" id="717646"/>
    <lineage>
        <taxon>Eukaryota</taxon>
        <taxon>Fungi</taxon>
        <taxon>Dikarya</taxon>
        <taxon>Ascomycota</taxon>
        <taxon>Pezizomycotina</taxon>
        <taxon>Dothideomycetes</taxon>
        <taxon>Dothideomycetidae</taxon>
        <taxon>Mycosphaerellales</taxon>
        <taxon>Teratosphaeriaceae</taxon>
        <taxon>Baudoinia</taxon>
    </lineage>
</organism>
<name>M2NLB4_BAUPA</name>
<evidence type="ECO:0000313" key="4">
    <source>
        <dbReference type="EMBL" id="EMD00275.1"/>
    </source>
</evidence>
<evidence type="ECO:0000313" key="5">
    <source>
        <dbReference type="Proteomes" id="UP000011761"/>
    </source>
</evidence>
<evidence type="ECO:0000256" key="2">
    <source>
        <dbReference type="ARBA" id="ARBA00022827"/>
    </source>
</evidence>
<keyword evidence="2" id="KW-0274">FAD</keyword>